<dbReference type="Gene3D" id="3.40.50.410">
    <property type="entry name" value="von Willebrand factor, type A domain"/>
    <property type="match status" value="1"/>
</dbReference>
<accession>A0A9D4BWA4</accession>
<dbReference type="InterPro" id="IPR002035">
    <property type="entry name" value="VWF_A"/>
</dbReference>
<reference evidence="3" key="2">
    <citation type="submission" date="2020-11" db="EMBL/GenBank/DDBJ databases">
        <authorList>
            <person name="McCartney M.A."/>
            <person name="Auch B."/>
            <person name="Kono T."/>
            <person name="Mallez S."/>
            <person name="Becker A."/>
            <person name="Gohl D.M."/>
            <person name="Silverstein K.A.T."/>
            <person name="Koren S."/>
            <person name="Bechman K.B."/>
            <person name="Herman A."/>
            <person name="Abrahante J.E."/>
            <person name="Garbe J."/>
        </authorList>
    </citation>
    <scope>NUCLEOTIDE SEQUENCE</scope>
    <source>
        <strain evidence="3">Duluth1</strain>
        <tissue evidence="3">Whole animal</tissue>
    </source>
</reference>
<dbReference type="GO" id="GO:0016567">
    <property type="term" value="P:protein ubiquitination"/>
    <property type="evidence" value="ECO:0007669"/>
    <property type="project" value="TreeGrafter"/>
</dbReference>
<feature type="compositionally biased region" description="Low complexity" evidence="1">
    <location>
        <begin position="18"/>
        <end position="28"/>
    </location>
</feature>
<dbReference type="SMART" id="SM00327">
    <property type="entry name" value="VWA"/>
    <property type="match status" value="1"/>
</dbReference>
<evidence type="ECO:0000313" key="3">
    <source>
        <dbReference type="EMBL" id="KAH3712460.1"/>
    </source>
</evidence>
<dbReference type="GO" id="GO:0005634">
    <property type="term" value="C:nucleus"/>
    <property type="evidence" value="ECO:0007669"/>
    <property type="project" value="TreeGrafter"/>
</dbReference>
<proteinExistence type="predicted"/>
<dbReference type="Proteomes" id="UP000828390">
    <property type="component" value="Unassembled WGS sequence"/>
</dbReference>
<dbReference type="SUPFAM" id="SSF53300">
    <property type="entry name" value="vWA-like"/>
    <property type="match status" value="1"/>
</dbReference>
<organism evidence="3 4">
    <name type="scientific">Dreissena polymorpha</name>
    <name type="common">Zebra mussel</name>
    <name type="synonym">Mytilus polymorpha</name>
    <dbReference type="NCBI Taxonomy" id="45954"/>
    <lineage>
        <taxon>Eukaryota</taxon>
        <taxon>Metazoa</taxon>
        <taxon>Spiralia</taxon>
        <taxon>Lophotrochozoa</taxon>
        <taxon>Mollusca</taxon>
        <taxon>Bivalvia</taxon>
        <taxon>Autobranchia</taxon>
        <taxon>Heteroconchia</taxon>
        <taxon>Euheterodonta</taxon>
        <taxon>Imparidentia</taxon>
        <taxon>Neoheterodontei</taxon>
        <taxon>Myida</taxon>
        <taxon>Dreissenoidea</taxon>
        <taxon>Dreissenidae</taxon>
        <taxon>Dreissena</taxon>
    </lineage>
</organism>
<evidence type="ECO:0000256" key="1">
    <source>
        <dbReference type="SAM" id="MobiDB-lite"/>
    </source>
</evidence>
<dbReference type="InterPro" id="IPR052079">
    <property type="entry name" value="E3_ligase/Copine_domain"/>
</dbReference>
<reference evidence="3" key="1">
    <citation type="journal article" date="2019" name="bioRxiv">
        <title>The Genome of the Zebra Mussel, Dreissena polymorpha: A Resource for Invasive Species Research.</title>
        <authorList>
            <person name="McCartney M.A."/>
            <person name="Auch B."/>
            <person name="Kono T."/>
            <person name="Mallez S."/>
            <person name="Zhang Y."/>
            <person name="Obille A."/>
            <person name="Becker A."/>
            <person name="Abrahante J.E."/>
            <person name="Garbe J."/>
            <person name="Badalamenti J.P."/>
            <person name="Herman A."/>
            <person name="Mangelson H."/>
            <person name="Liachko I."/>
            <person name="Sullivan S."/>
            <person name="Sone E.D."/>
            <person name="Koren S."/>
            <person name="Silverstein K.A.T."/>
            <person name="Beckman K.B."/>
            <person name="Gohl D.M."/>
        </authorList>
    </citation>
    <scope>NUCLEOTIDE SEQUENCE</scope>
    <source>
        <strain evidence="3">Duluth1</strain>
        <tissue evidence="3">Whole animal</tissue>
    </source>
</reference>
<dbReference type="EMBL" id="JAIWYP010000014">
    <property type="protein sequence ID" value="KAH3712460.1"/>
    <property type="molecule type" value="Genomic_DNA"/>
</dbReference>
<dbReference type="InterPro" id="IPR036465">
    <property type="entry name" value="vWFA_dom_sf"/>
</dbReference>
<dbReference type="InterPro" id="IPR010734">
    <property type="entry name" value="Copine_C"/>
</dbReference>
<feature type="domain" description="VWFA" evidence="2">
    <location>
        <begin position="88"/>
        <end position="283"/>
    </location>
</feature>
<dbReference type="OrthoDB" id="5855668at2759"/>
<comment type="caution">
    <text evidence="3">The sequence shown here is derived from an EMBL/GenBank/DDBJ whole genome shotgun (WGS) entry which is preliminary data.</text>
</comment>
<evidence type="ECO:0000313" key="4">
    <source>
        <dbReference type="Proteomes" id="UP000828390"/>
    </source>
</evidence>
<protein>
    <recommendedName>
        <fullName evidence="2">VWFA domain-containing protein</fullName>
    </recommendedName>
</protein>
<feature type="compositionally biased region" description="Basic residues" evidence="1">
    <location>
        <begin position="1"/>
        <end position="10"/>
    </location>
</feature>
<dbReference type="GO" id="GO:0004842">
    <property type="term" value="F:ubiquitin-protein transferase activity"/>
    <property type="evidence" value="ECO:0007669"/>
    <property type="project" value="TreeGrafter"/>
</dbReference>
<dbReference type="AlphaFoldDB" id="A0A9D4BWA4"/>
<dbReference type="Pfam" id="PF07002">
    <property type="entry name" value="Copine"/>
    <property type="match status" value="1"/>
</dbReference>
<dbReference type="PANTHER" id="PTHR45751:SF11">
    <property type="entry name" value="COPINE FAMILY PROTEIN 2"/>
    <property type="match status" value="1"/>
</dbReference>
<sequence length="312" mass="34891">MEVKKSSQKKRSLDDSQSDASSTSSYLLVTGKTQSEHNDDSSYYTQSFESNMTDQDEEGPDDEAAKTVGSPATYEDLREEIMNICKNGCKFIIGIDYTVSNTTQGSSSFGGKCLHDVLSVNPYQKVITCLGETIESLIGNEDVIHAFGFGDSKVRNKDVFPLNPDKQCRTFLDVYDSYNTITNRIRFGNPTDFSPIINKALDIVNETNEFHVLLIISDCQVSEVKRTKDALIRASQYALSIVVIGIGDGPWTLMEQMEATGNRDEKMSNFNFVNYNHIVSKAANPDVEVAEAILQNMKSQRRFLHDMGYLED</sequence>
<evidence type="ECO:0000259" key="2">
    <source>
        <dbReference type="SMART" id="SM00327"/>
    </source>
</evidence>
<gene>
    <name evidence="3" type="ORF">DPMN_072162</name>
</gene>
<feature type="compositionally biased region" description="Polar residues" evidence="1">
    <location>
        <begin position="41"/>
        <end position="53"/>
    </location>
</feature>
<feature type="region of interest" description="Disordered" evidence="1">
    <location>
        <begin position="1"/>
        <end position="71"/>
    </location>
</feature>
<dbReference type="PANTHER" id="PTHR45751">
    <property type="entry name" value="COPINE FAMILY PROTEIN 1"/>
    <property type="match status" value="1"/>
</dbReference>
<keyword evidence="4" id="KW-1185">Reference proteome</keyword>
<name>A0A9D4BWA4_DREPO</name>